<evidence type="ECO:0000313" key="2">
    <source>
        <dbReference type="EMBL" id="OUE25142.1"/>
    </source>
</evidence>
<feature type="region of interest" description="Disordered" evidence="1">
    <location>
        <begin position="1"/>
        <end position="27"/>
    </location>
</feature>
<dbReference type="AlphaFoldDB" id="A0A251YLM3"/>
<feature type="region of interest" description="Disordered" evidence="1">
    <location>
        <begin position="139"/>
        <end position="198"/>
    </location>
</feature>
<reference evidence="2 3" key="1">
    <citation type="submission" date="2016-08" db="EMBL/GenBank/DDBJ databases">
        <title>Genome sequence of Clavibacter michiganensis spp strain CFBP8017.</title>
        <authorList>
            <person name="Thapa S.P."/>
            <person name="Coaker G."/>
            <person name="Jacques M.-A."/>
        </authorList>
    </citation>
    <scope>NUCLEOTIDE SEQUENCE [LARGE SCALE GENOMIC DNA]</scope>
    <source>
        <strain evidence="2">CFBP8017</strain>
    </source>
</reference>
<dbReference type="EMBL" id="MDJY01000030">
    <property type="protein sequence ID" value="OUE25142.1"/>
    <property type="molecule type" value="Genomic_DNA"/>
</dbReference>
<evidence type="ECO:0000313" key="3">
    <source>
        <dbReference type="Proteomes" id="UP000195011"/>
    </source>
</evidence>
<gene>
    <name evidence="2" type="ORF">BFL36_05485</name>
</gene>
<comment type="caution">
    <text evidence="2">The sequence shown here is derived from an EMBL/GenBank/DDBJ whole genome shotgun (WGS) entry which is preliminary data.</text>
</comment>
<protein>
    <submittedName>
        <fullName evidence="2">Uncharacterized protein</fullName>
    </submittedName>
</protein>
<feature type="compositionally biased region" description="Polar residues" evidence="1">
    <location>
        <begin position="8"/>
        <end position="17"/>
    </location>
</feature>
<accession>A0A251YLM3</accession>
<name>A0A251YLM3_9MICO</name>
<proteinExistence type="predicted"/>
<dbReference type="Proteomes" id="UP000195011">
    <property type="component" value="Unassembled WGS sequence"/>
</dbReference>
<evidence type="ECO:0000256" key="1">
    <source>
        <dbReference type="SAM" id="MobiDB-lite"/>
    </source>
</evidence>
<sequence>MIADPLNTPGSNATVSARSAKPVARRAVTGPGRSCTWITTVPNAARPASPVASRTSYCTRTSPGTASAVAATARVARSADGVTVTPAGRLAPSAPRMEATVSGVPGNGLPAWSFASTSIVVEDPRVTVPSSVAGWASGRVDGTTRRSTRPARPVCVASRTPTAKDAATPVSTPSSAEIRRVPPSTDARKPSPTAPSIA</sequence>
<organism evidence="2 3">
    <name type="scientific">Clavibacter michiganensis</name>
    <dbReference type="NCBI Taxonomy" id="28447"/>
    <lineage>
        <taxon>Bacteria</taxon>
        <taxon>Bacillati</taxon>
        <taxon>Actinomycetota</taxon>
        <taxon>Actinomycetes</taxon>
        <taxon>Micrococcales</taxon>
        <taxon>Microbacteriaceae</taxon>
        <taxon>Clavibacter</taxon>
    </lineage>
</organism>